<name>A0A8T0W2Y0_PANVG</name>
<dbReference type="EMBL" id="CM029039">
    <property type="protein sequence ID" value="KAG2642682.1"/>
    <property type="molecule type" value="Genomic_DNA"/>
</dbReference>
<proteinExistence type="predicted"/>
<evidence type="ECO:0000313" key="1">
    <source>
        <dbReference type="EMBL" id="KAG2642682.1"/>
    </source>
</evidence>
<accession>A0A8T0W2Y0</accession>
<evidence type="ECO:0000313" key="2">
    <source>
        <dbReference type="Proteomes" id="UP000823388"/>
    </source>
</evidence>
<protein>
    <recommendedName>
        <fullName evidence="3">HAT C-terminal dimerisation domain-containing protein</fullName>
    </recommendedName>
</protein>
<keyword evidence="2" id="KW-1185">Reference proteome</keyword>
<gene>
    <name evidence="1" type="ORF">PVAP13_2KG209900</name>
</gene>
<comment type="caution">
    <text evidence="1">The sequence shown here is derived from an EMBL/GenBank/DDBJ whole genome shotgun (WGS) entry which is preliminary data.</text>
</comment>
<reference evidence="1" key="1">
    <citation type="submission" date="2020-05" db="EMBL/GenBank/DDBJ databases">
        <title>WGS assembly of Panicum virgatum.</title>
        <authorList>
            <person name="Lovell J.T."/>
            <person name="Jenkins J."/>
            <person name="Shu S."/>
            <person name="Juenger T.E."/>
            <person name="Schmutz J."/>
        </authorList>
    </citation>
    <scope>NUCLEOTIDE SEQUENCE</scope>
    <source>
        <strain evidence="1">AP13</strain>
    </source>
</reference>
<dbReference type="PANTHER" id="PTHR11697:SF230">
    <property type="entry name" value="ZINC FINGER, MYM DOMAIN CONTAINING 1"/>
    <property type="match status" value="1"/>
</dbReference>
<dbReference type="Proteomes" id="UP000823388">
    <property type="component" value="Chromosome 2K"/>
</dbReference>
<dbReference type="InterPro" id="IPR055298">
    <property type="entry name" value="AtLOH3-like"/>
</dbReference>
<dbReference type="AlphaFoldDB" id="A0A8T0W2Y0"/>
<dbReference type="SUPFAM" id="SSF53098">
    <property type="entry name" value="Ribonuclease H-like"/>
    <property type="match status" value="1"/>
</dbReference>
<dbReference type="PANTHER" id="PTHR11697">
    <property type="entry name" value="GENERAL TRANSCRIPTION FACTOR 2-RELATED ZINC FINGER PROTEIN"/>
    <property type="match status" value="1"/>
</dbReference>
<evidence type="ECO:0008006" key="3">
    <source>
        <dbReference type="Google" id="ProtNLM"/>
    </source>
</evidence>
<dbReference type="InterPro" id="IPR012337">
    <property type="entry name" value="RNaseH-like_sf"/>
</dbReference>
<sequence length="443" mass="50865">MFARYGLSMSRVRGQGYYGASNMRGEFHGLQRKILDENPYAFYIHCFAHQLQLVVVLVAKCCSSVFDFFNITTLIVTTVNAACKIRDQLAQQHHENIVSQLDNGKIFSGRGKNQENNLARAGDTQWGSHHQTLCHLEHMWNAVLEVLENIAEDGVGEKRTTASGLLLQMENFEFVLILHLMIKLLGITNDLSQCLQRKDQNIVRAVGLIGITLEKINDARQHGWEELFEEVTEFCVVHHINIPNMEEKLTIKGRSRGRGGQQVTCYHHFKNEIFNVVHDQVIVKLNNRFPERSTQLLRCIACLDPKNSFANYDREKLIELAKIYDVDFSHYERSRLRTQLGNFIADLALILPVATTTVEMAFSAMKIIKTNTRNKMGDEWLNYRMTCYIERDVFASITNDDILQYFQELKSRLKKLPKLSTTSSYGVTDEEMQNVTVNAPNHD</sequence>
<organism evidence="1 2">
    <name type="scientific">Panicum virgatum</name>
    <name type="common">Blackwell switchgrass</name>
    <dbReference type="NCBI Taxonomy" id="38727"/>
    <lineage>
        <taxon>Eukaryota</taxon>
        <taxon>Viridiplantae</taxon>
        <taxon>Streptophyta</taxon>
        <taxon>Embryophyta</taxon>
        <taxon>Tracheophyta</taxon>
        <taxon>Spermatophyta</taxon>
        <taxon>Magnoliopsida</taxon>
        <taxon>Liliopsida</taxon>
        <taxon>Poales</taxon>
        <taxon>Poaceae</taxon>
        <taxon>PACMAD clade</taxon>
        <taxon>Panicoideae</taxon>
        <taxon>Panicodae</taxon>
        <taxon>Paniceae</taxon>
        <taxon>Panicinae</taxon>
        <taxon>Panicum</taxon>
        <taxon>Panicum sect. Hiantes</taxon>
    </lineage>
</organism>